<evidence type="ECO:0000313" key="2">
    <source>
        <dbReference type="EMBL" id="HIW90845.1"/>
    </source>
</evidence>
<reference evidence="2" key="2">
    <citation type="submission" date="2021-04" db="EMBL/GenBank/DDBJ databases">
        <authorList>
            <person name="Gilroy R."/>
        </authorList>
    </citation>
    <scope>NUCLEOTIDE SEQUENCE</scope>
    <source>
        <strain evidence="2">CHK32-1732</strain>
    </source>
</reference>
<protein>
    <submittedName>
        <fullName evidence="2">Uncharacterized protein</fullName>
    </submittedName>
</protein>
<evidence type="ECO:0000256" key="1">
    <source>
        <dbReference type="SAM" id="MobiDB-lite"/>
    </source>
</evidence>
<feature type="compositionally biased region" description="Low complexity" evidence="1">
    <location>
        <begin position="74"/>
        <end position="87"/>
    </location>
</feature>
<comment type="caution">
    <text evidence="2">The sequence shown here is derived from an EMBL/GenBank/DDBJ whole genome shotgun (WGS) entry which is preliminary data.</text>
</comment>
<proteinExistence type="predicted"/>
<dbReference type="EMBL" id="DXGC01000041">
    <property type="protein sequence ID" value="HIW90845.1"/>
    <property type="molecule type" value="Genomic_DNA"/>
</dbReference>
<dbReference type="Proteomes" id="UP000824190">
    <property type="component" value="Unassembled WGS sequence"/>
</dbReference>
<accession>A0A9D1RNU1</accession>
<name>A0A9D1RNU1_9CORY</name>
<feature type="compositionally biased region" description="Acidic residues" evidence="1">
    <location>
        <begin position="64"/>
        <end position="73"/>
    </location>
</feature>
<reference evidence="2" key="1">
    <citation type="journal article" date="2021" name="PeerJ">
        <title>Extensive microbial diversity within the chicken gut microbiome revealed by metagenomics and culture.</title>
        <authorList>
            <person name="Gilroy R."/>
            <person name="Ravi A."/>
            <person name="Getino M."/>
            <person name="Pursley I."/>
            <person name="Horton D.L."/>
            <person name="Alikhan N.F."/>
            <person name="Baker D."/>
            <person name="Gharbi K."/>
            <person name="Hall N."/>
            <person name="Watson M."/>
            <person name="Adriaenssens E.M."/>
            <person name="Foster-Nyarko E."/>
            <person name="Jarju S."/>
            <person name="Secka A."/>
            <person name="Antonio M."/>
            <person name="Oren A."/>
            <person name="Chaudhuri R.R."/>
            <person name="La Ragione R."/>
            <person name="Hildebrand F."/>
            <person name="Pallen M.J."/>
        </authorList>
    </citation>
    <scope>NUCLEOTIDE SEQUENCE</scope>
    <source>
        <strain evidence="2">CHK32-1732</strain>
    </source>
</reference>
<evidence type="ECO:0000313" key="3">
    <source>
        <dbReference type="Proteomes" id="UP000824190"/>
    </source>
</evidence>
<organism evidence="2 3">
    <name type="scientific">Candidatus Corynebacterium avicola</name>
    <dbReference type="NCBI Taxonomy" id="2838527"/>
    <lineage>
        <taxon>Bacteria</taxon>
        <taxon>Bacillati</taxon>
        <taxon>Actinomycetota</taxon>
        <taxon>Actinomycetes</taxon>
        <taxon>Mycobacteriales</taxon>
        <taxon>Corynebacteriaceae</taxon>
        <taxon>Corynebacterium</taxon>
    </lineage>
</organism>
<feature type="region of interest" description="Disordered" evidence="1">
    <location>
        <begin position="30"/>
        <end position="118"/>
    </location>
</feature>
<sequence>MPKKRRTGGAVAGIAAAVLVVGATAGGWYLLQDDEDGDTSAGPAFTTVSDAPDAPDAPGAPGAEDSEESDGADAESTVTTVTVTTSSGAENEEADETGGRSAEPRESSTGDRGNLNGGLSCDGRGVLIVNSVMGNSPGYDQEISDAVAQNPGAVVLEPGDCPSLRANVDGTTVTPVVIDYGDDRSALCAAEAQGRGNARLLNDDRSYTSPC</sequence>
<gene>
    <name evidence="2" type="ORF">H9870_04165</name>
</gene>
<feature type="compositionally biased region" description="Low complexity" evidence="1">
    <location>
        <begin position="50"/>
        <end position="63"/>
    </location>
</feature>
<dbReference type="AlphaFoldDB" id="A0A9D1RNU1"/>